<keyword evidence="8" id="KW-1185">Reference proteome</keyword>
<dbReference type="RefSeq" id="XP_040693364.1">
    <property type="nucleotide sequence ID" value="XM_040837298.1"/>
</dbReference>
<keyword evidence="2 4" id="KW-0521">NADP</keyword>
<comment type="catalytic activity">
    <reaction evidence="4">
        <text>(R)-pantoate + NADP(+) = 2-dehydropantoate + NADPH + H(+)</text>
        <dbReference type="Rhea" id="RHEA:16233"/>
        <dbReference type="ChEBI" id="CHEBI:11561"/>
        <dbReference type="ChEBI" id="CHEBI:15378"/>
        <dbReference type="ChEBI" id="CHEBI:15980"/>
        <dbReference type="ChEBI" id="CHEBI:57783"/>
        <dbReference type="ChEBI" id="CHEBI:58349"/>
        <dbReference type="EC" id="1.1.1.169"/>
    </reaction>
</comment>
<dbReference type="InterPro" id="IPR008927">
    <property type="entry name" value="6-PGluconate_DH-like_C_sf"/>
</dbReference>
<reference evidence="8" key="1">
    <citation type="journal article" date="2017" name="Genome Biol.">
        <title>Comparative genomics reveals high biological diversity and specific adaptations in the industrially and medically important fungal genus Aspergillus.</title>
        <authorList>
            <person name="de Vries R.P."/>
            <person name="Riley R."/>
            <person name="Wiebenga A."/>
            <person name="Aguilar-Osorio G."/>
            <person name="Amillis S."/>
            <person name="Uchima C.A."/>
            <person name="Anderluh G."/>
            <person name="Asadollahi M."/>
            <person name="Askin M."/>
            <person name="Barry K."/>
            <person name="Battaglia E."/>
            <person name="Bayram O."/>
            <person name="Benocci T."/>
            <person name="Braus-Stromeyer S.A."/>
            <person name="Caldana C."/>
            <person name="Canovas D."/>
            <person name="Cerqueira G.C."/>
            <person name="Chen F."/>
            <person name="Chen W."/>
            <person name="Choi C."/>
            <person name="Clum A."/>
            <person name="Dos Santos R.A."/>
            <person name="Damasio A.R."/>
            <person name="Diallinas G."/>
            <person name="Emri T."/>
            <person name="Fekete E."/>
            <person name="Flipphi M."/>
            <person name="Freyberg S."/>
            <person name="Gallo A."/>
            <person name="Gournas C."/>
            <person name="Habgood R."/>
            <person name="Hainaut M."/>
            <person name="Harispe M.L."/>
            <person name="Henrissat B."/>
            <person name="Hilden K.S."/>
            <person name="Hope R."/>
            <person name="Hossain A."/>
            <person name="Karabika E."/>
            <person name="Karaffa L."/>
            <person name="Karanyi Z."/>
            <person name="Krasevec N."/>
            <person name="Kuo A."/>
            <person name="Kusch H."/>
            <person name="LaButti K."/>
            <person name="Lagendijk E.L."/>
            <person name="Lapidus A."/>
            <person name="Levasseur A."/>
            <person name="Lindquist E."/>
            <person name="Lipzen A."/>
            <person name="Logrieco A.F."/>
            <person name="MacCabe A."/>
            <person name="Maekelae M.R."/>
            <person name="Malavazi I."/>
            <person name="Melin P."/>
            <person name="Meyer V."/>
            <person name="Mielnichuk N."/>
            <person name="Miskei M."/>
            <person name="Molnar A.P."/>
            <person name="Mule G."/>
            <person name="Ngan C.Y."/>
            <person name="Orejas M."/>
            <person name="Orosz E."/>
            <person name="Ouedraogo J.P."/>
            <person name="Overkamp K.M."/>
            <person name="Park H.-S."/>
            <person name="Perrone G."/>
            <person name="Piumi F."/>
            <person name="Punt P.J."/>
            <person name="Ram A.F."/>
            <person name="Ramon A."/>
            <person name="Rauscher S."/>
            <person name="Record E."/>
            <person name="Riano-Pachon D.M."/>
            <person name="Robert V."/>
            <person name="Roehrig J."/>
            <person name="Ruller R."/>
            <person name="Salamov A."/>
            <person name="Salih N.S."/>
            <person name="Samson R.A."/>
            <person name="Sandor E."/>
            <person name="Sanguinetti M."/>
            <person name="Schuetze T."/>
            <person name="Sepcic K."/>
            <person name="Shelest E."/>
            <person name="Sherlock G."/>
            <person name="Sophianopoulou V."/>
            <person name="Squina F.M."/>
            <person name="Sun H."/>
            <person name="Susca A."/>
            <person name="Todd R.B."/>
            <person name="Tsang A."/>
            <person name="Unkles S.E."/>
            <person name="van de Wiele N."/>
            <person name="van Rossen-Uffink D."/>
            <person name="Oliveira J.V."/>
            <person name="Vesth T.C."/>
            <person name="Visser J."/>
            <person name="Yu J.-H."/>
            <person name="Zhou M."/>
            <person name="Andersen M.R."/>
            <person name="Archer D.B."/>
            <person name="Baker S.E."/>
            <person name="Benoit I."/>
            <person name="Brakhage A.A."/>
            <person name="Braus G.H."/>
            <person name="Fischer R."/>
            <person name="Frisvad J.C."/>
            <person name="Goldman G.H."/>
            <person name="Houbraken J."/>
            <person name="Oakley B."/>
            <person name="Pocsi I."/>
            <person name="Scazzocchio C."/>
            <person name="Seiboth B."/>
            <person name="vanKuyk P.A."/>
            <person name="Wortman J."/>
            <person name="Dyer P.S."/>
            <person name="Grigoriev I.V."/>
        </authorList>
    </citation>
    <scope>NUCLEOTIDE SEQUENCE [LARGE SCALE GENOMIC DNA]</scope>
    <source>
        <strain evidence="8">DTO 134E9</strain>
    </source>
</reference>
<dbReference type="NCBIfam" id="TIGR00745">
    <property type="entry name" value="apbA_panE"/>
    <property type="match status" value="1"/>
</dbReference>
<accession>A0A1L9RXW9</accession>
<protein>
    <recommendedName>
        <fullName evidence="4">2-dehydropantoate 2-reductase</fullName>
        <ecNumber evidence="4">1.1.1.169</ecNumber>
    </recommendedName>
    <alternativeName>
        <fullName evidence="4">Ketopantoate reductase</fullName>
    </alternativeName>
</protein>
<evidence type="ECO:0000313" key="7">
    <source>
        <dbReference type="EMBL" id="OJJ39688.1"/>
    </source>
</evidence>
<dbReference type="Gene3D" id="1.10.1040.10">
    <property type="entry name" value="N-(1-d-carboxylethyl)-l-norvaline Dehydrogenase, domain 2"/>
    <property type="match status" value="1"/>
</dbReference>
<dbReference type="Proteomes" id="UP000184383">
    <property type="component" value="Unassembled WGS sequence"/>
</dbReference>
<dbReference type="EC" id="1.1.1.169" evidence="4"/>
<dbReference type="AlphaFoldDB" id="A0A1L9RXW9"/>
<comment type="function">
    <text evidence="4">Catalyzes the NADPH-dependent reduction of ketopantoate into pantoic acid.</text>
</comment>
<dbReference type="InterPro" id="IPR013752">
    <property type="entry name" value="KPA_reductase"/>
</dbReference>
<dbReference type="GO" id="GO:0008677">
    <property type="term" value="F:2-dehydropantoate 2-reductase activity"/>
    <property type="evidence" value="ECO:0007669"/>
    <property type="project" value="UniProtKB-EC"/>
</dbReference>
<dbReference type="InterPro" id="IPR036291">
    <property type="entry name" value="NAD(P)-bd_dom_sf"/>
</dbReference>
<keyword evidence="3 4" id="KW-0560">Oxidoreductase</keyword>
<name>A0A1L9RXW9_ASPWE</name>
<dbReference type="GeneID" id="63753146"/>
<dbReference type="PANTHER" id="PTHR21708">
    <property type="entry name" value="PROBABLE 2-DEHYDROPANTOATE 2-REDUCTASE"/>
    <property type="match status" value="1"/>
</dbReference>
<dbReference type="InterPro" id="IPR003710">
    <property type="entry name" value="ApbA"/>
</dbReference>
<evidence type="ECO:0000259" key="6">
    <source>
        <dbReference type="Pfam" id="PF08546"/>
    </source>
</evidence>
<dbReference type="GO" id="GO:0005737">
    <property type="term" value="C:cytoplasm"/>
    <property type="evidence" value="ECO:0007669"/>
    <property type="project" value="TreeGrafter"/>
</dbReference>
<dbReference type="PANTHER" id="PTHR21708:SF30">
    <property type="entry name" value="2-DEHYDROPANTOATE 2-REDUCTASE-RELATED"/>
    <property type="match status" value="1"/>
</dbReference>
<dbReference type="VEuPathDB" id="FungiDB:ASPWEDRAFT_49602"/>
<dbReference type="Pfam" id="PF08546">
    <property type="entry name" value="ApbA_C"/>
    <property type="match status" value="1"/>
</dbReference>
<dbReference type="GO" id="GO:0015940">
    <property type="term" value="P:pantothenate biosynthetic process"/>
    <property type="evidence" value="ECO:0007669"/>
    <property type="project" value="InterPro"/>
</dbReference>
<dbReference type="InterPro" id="IPR013332">
    <property type="entry name" value="KPR_N"/>
</dbReference>
<dbReference type="PROSITE" id="PS51257">
    <property type="entry name" value="PROKAR_LIPOPROTEIN"/>
    <property type="match status" value="1"/>
</dbReference>
<evidence type="ECO:0000256" key="3">
    <source>
        <dbReference type="ARBA" id="ARBA00023002"/>
    </source>
</evidence>
<dbReference type="Pfam" id="PF02558">
    <property type="entry name" value="ApbA"/>
    <property type="match status" value="1"/>
</dbReference>
<dbReference type="InterPro" id="IPR051402">
    <property type="entry name" value="KPR-Related"/>
</dbReference>
<feature type="domain" description="Ketopantoate reductase C-terminal" evidence="6">
    <location>
        <begin position="198"/>
        <end position="316"/>
    </location>
</feature>
<evidence type="ECO:0000256" key="4">
    <source>
        <dbReference type="RuleBase" id="RU362068"/>
    </source>
</evidence>
<evidence type="ECO:0000256" key="1">
    <source>
        <dbReference type="ARBA" id="ARBA00007870"/>
    </source>
</evidence>
<evidence type="ECO:0000313" key="8">
    <source>
        <dbReference type="Proteomes" id="UP000184383"/>
    </source>
</evidence>
<dbReference type="Gene3D" id="3.40.50.720">
    <property type="entry name" value="NAD(P)-binding Rossmann-like Domain"/>
    <property type="match status" value="1"/>
</dbReference>
<dbReference type="FunFam" id="1.10.1040.10:FF:000017">
    <property type="entry name" value="2-dehydropantoate 2-reductase"/>
    <property type="match status" value="1"/>
</dbReference>
<sequence length="340" mass="37222">MGNEKIRVLVVGAGGVGTMACVALERSGKASVTAVLRSNYEKVQRDGFEIESIDHGRSTAWRPSSVVNAVPQADPANPFDYVVVTMKNIPEVNDIPSIISPAITPGHTAIVLLQNGLYIEPPVIKAFPSNAVLSGASYIGAHERNGHVVHDDHDRMDLGVYHNPTLDAAYERRKLEEFASVYRESGVVEATVVDDIVFYRWRKVVWNGTFNPMCAITQLDSADVRRFGGEHGLIRPGMAEIVAIAAADGYDLGEGIIDEMVDITPMELCFRPSMLVDVDKGNPMEVEVILGNALRVAREKGVQTPVLDNTYRFLKLTQARLLTTRGIITVPREVPLGDFI</sequence>
<organism evidence="7 8">
    <name type="scientific">Aspergillus wentii DTO 134E9</name>
    <dbReference type="NCBI Taxonomy" id="1073089"/>
    <lineage>
        <taxon>Eukaryota</taxon>
        <taxon>Fungi</taxon>
        <taxon>Dikarya</taxon>
        <taxon>Ascomycota</taxon>
        <taxon>Pezizomycotina</taxon>
        <taxon>Eurotiomycetes</taxon>
        <taxon>Eurotiomycetidae</taxon>
        <taxon>Eurotiales</taxon>
        <taxon>Aspergillaceae</taxon>
        <taxon>Aspergillus</taxon>
        <taxon>Aspergillus subgen. Cremei</taxon>
    </lineage>
</organism>
<evidence type="ECO:0000259" key="5">
    <source>
        <dbReference type="Pfam" id="PF02558"/>
    </source>
</evidence>
<dbReference type="InterPro" id="IPR013328">
    <property type="entry name" value="6PGD_dom2"/>
</dbReference>
<dbReference type="SUPFAM" id="SSF51735">
    <property type="entry name" value="NAD(P)-binding Rossmann-fold domains"/>
    <property type="match status" value="1"/>
</dbReference>
<dbReference type="STRING" id="1073089.A0A1L9RXW9"/>
<proteinExistence type="inferred from homology"/>
<gene>
    <name evidence="7" type="ORF">ASPWEDRAFT_49602</name>
</gene>
<evidence type="ECO:0000256" key="2">
    <source>
        <dbReference type="ARBA" id="ARBA00022857"/>
    </source>
</evidence>
<dbReference type="EMBL" id="KV878210">
    <property type="protein sequence ID" value="OJJ39688.1"/>
    <property type="molecule type" value="Genomic_DNA"/>
</dbReference>
<dbReference type="OrthoDB" id="3609at2759"/>
<comment type="similarity">
    <text evidence="1 4">Belongs to the ketopantoate reductase family.</text>
</comment>
<dbReference type="SUPFAM" id="SSF48179">
    <property type="entry name" value="6-phosphogluconate dehydrogenase C-terminal domain-like"/>
    <property type="match status" value="1"/>
</dbReference>
<feature type="domain" description="Ketopantoate reductase N-terminal" evidence="5">
    <location>
        <begin position="8"/>
        <end position="161"/>
    </location>
</feature>